<dbReference type="InterPro" id="IPR001585">
    <property type="entry name" value="TAL/FSA"/>
</dbReference>
<dbReference type="GO" id="GO:0004801">
    <property type="term" value="F:transaldolase activity"/>
    <property type="evidence" value="ECO:0007669"/>
    <property type="project" value="UniProtKB-UniRule"/>
</dbReference>
<reference evidence="10 11" key="1">
    <citation type="journal article" date="2018" name="Environ. Microbiol.">
        <title>Novel energy conservation strategies and behaviour of Pelotomaculum schinkii driving syntrophic propionate catabolism.</title>
        <authorList>
            <person name="Hidalgo-Ahumada C.A.P."/>
            <person name="Nobu M.K."/>
            <person name="Narihiro T."/>
            <person name="Tamaki H."/>
            <person name="Liu W.T."/>
            <person name="Kamagata Y."/>
            <person name="Stams A.J.M."/>
            <person name="Imachi H."/>
            <person name="Sousa D.Z."/>
        </authorList>
    </citation>
    <scope>NUCLEOTIDE SEQUENCE [LARGE SCALE GENOMIC DNA]</scope>
    <source>
        <strain evidence="10 11">HH</strain>
    </source>
</reference>
<keyword evidence="4 9" id="KW-0963">Cytoplasm</keyword>
<dbReference type="InterPro" id="IPR013785">
    <property type="entry name" value="Aldolase_TIM"/>
</dbReference>
<comment type="pathway">
    <text evidence="2 9">Carbohydrate degradation; pentose phosphate pathway; D-glyceraldehyde 3-phosphate and beta-D-fructose 6-phosphate from D-ribose 5-phosphate and D-xylulose 5-phosphate (non-oxidative stage): step 2/3.</text>
</comment>
<gene>
    <name evidence="10" type="primary">tal_1</name>
    <name evidence="9" type="synonym">tal</name>
    <name evidence="10" type="ORF">Psch_01392</name>
</gene>
<evidence type="ECO:0000256" key="7">
    <source>
        <dbReference type="ARBA" id="ARBA00023270"/>
    </source>
</evidence>
<dbReference type="InterPro" id="IPR022999">
    <property type="entry name" value="Transaldolase_3B"/>
</dbReference>
<dbReference type="InterPro" id="IPR033919">
    <property type="entry name" value="TSA/FSA_arc/bac"/>
</dbReference>
<dbReference type="InterPro" id="IPR018225">
    <property type="entry name" value="Transaldolase_AS"/>
</dbReference>
<name>A0A4Y7RHQ0_9FIRM</name>
<keyword evidence="7 9" id="KW-0704">Schiff base</keyword>
<dbReference type="PROSITE" id="PS01054">
    <property type="entry name" value="TRANSALDOLASE_1"/>
    <property type="match status" value="1"/>
</dbReference>
<dbReference type="InterPro" id="IPR004731">
    <property type="entry name" value="Transaldolase_3B/F6P_aldolase"/>
</dbReference>
<dbReference type="EMBL" id="QFGA01000001">
    <property type="protein sequence ID" value="TEB07837.1"/>
    <property type="molecule type" value="Genomic_DNA"/>
</dbReference>
<dbReference type="GO" id="GO:0006098">
    <property type="term" value="P:pentose-phosphate shunt"/>
    <property type="evidence" value="ECO:0007669"/>
    <property type="project" value="UniProtKB-UniRule"/>
</dbReference>
<dbReference type="HAMAP" id="MF_00494">
    <property type="entry name" value="Transaldolase_3b"/>
    <property type="match status" value="1"/>
</dbReference>
<organism evidence="10 11">
    <name type="scientific">Pelotomaculum schinkii</name>
    <dbReference type="NCBI Taxonomy" id="78350"/>
    <lineage>
        <taxon>Bacteria</taxon>
        <taxon>Bacillati</taxon>
        <taxon>Bacillota</taxon>
        <taxon>Clostridia</taxon>
        <taxon>Eubacteriales</taxon>
        <taxon>Desulfotomaculaceae</taxon>
        <taxon>Pelotomaculum</taxon>
    </lineage>
</organism>
<dbReference type="GO" id="GO:0005737">
    <property type="term" value="C:cytoplasm"/>
    <property type="evidence" value="ECO:0007669"/>
    <property type="project" value="UniProtKB-SubCell"/>
</dbReference>
<evidence type="ECO:0000313" key="11">
    <source>
        <dbReference type="Proteomes" id="UP000298324"/>
    </source>
</evidence>
<comment type="caution">
    <text evidence="10">The sequence shown here is derived from an EMBL/GenBank/DDBJ whole genome shotgun (WGS) entry which is preliminary data.</text>
</comment>
<dbReference type="PANTHER" id="PTHR10683:SF36">
    <property type="entry name" value="TRANSALDOLASE"/>
    <property type="match status" value="1"/>
</dbReference>
<evidence type="ECO:0000256" key="6">
    <source>
        <dbReference type="ARBA" id="ARBA00023126"/>
    </source>
</evidence>
<dbReference type="Pfam" id="PF00923">
    <property type="entry name" value="TAL_FSA"/>
    <property type="match status" value="1"/>
</dbReference>
<evidence type="ECO:0000256" key="2">
    <source>
        <dbReference type="ARBA" id="ARBA00004857"/>
    </source>
</evidence>
<dbReference type="AlphaFoldDB" id="A0A4Y7RHQ0"/>
<comment type="catalytic activity">
    <reaction evidence="8 9">
        <text>D-sedoheptulose 7-phosphate + D-glyceraldehyde 3-phosphate = D-erythrose 4-phosphate + beta-D-fructose 6-phosphate</text>
        <dbReference type="Rhea" id="RHEA:17053"/>
        <dbReference type="ChEBI" id="CHEBI:16897"/>
        <dbReference type="ChEBI" id="CHEBI:57483"/>
        <dbReference type="ChEBI" id="CHEBI:57634"/>
        <dbReference type="ChEBI" id="CHEBI:59776"/>
        <dbReference type="EC" id="2.2.1.2"/>
    </reaction>
</comment>
<keyword evidence="11" id="KW-1185">Reference proteome</keyword>
<dbReference type="EC" id="2.2.1.2" evidence="9"/>
<evidence type="ECO:0000256" key="4">
    <source>
        <dbReference type="ARBA" id="ARBA00022490"/>
    </source>
</evidence>
<evidence type="ECO:0000256" key="8">
    <source>
        <dbReference type="ARBA" id="ARBA00048810"/>
    </source>
</evidence>
<dbReference type="RefSeq" id="WP_190239626.1">
    <property type="nucleotide sequence ID" value="NZ_QFGA01000001.1"/>
</dbReference>
<evidence type="ECO:0000256" key="5">
    <source>
        <dbReference type="ARBA" id="ARBA00022679"/>
    </source>
</evidence>
<accession>A0A4Y7RHQ0</accession>
<keyword evidence="5 9" id="KW-0808">Transferase</keyword>
<comment type="subcellular location">
    <subcellularLocation>
        <location evidence="1 9">Cytoplasm</location>
    </subcellularLocation>
</comment>
<evidence type="ECO:0000256" key="9">
    <source>
        <dbReference type="HAMAP-Rule" id="MF_00494"/>
    </source>
</evidence>
<evidence type="ECO:0000256" key="1">
    <source>
        <dbReference type="ARBA" id="ARBA00004496"/>
    </source>
</evidence>
<dbReference type="Gene3D" id="3.20.20.70">
    <property type="entry name" value="Aldolase class I"/>
    <property type="match status" value="1"/>
</dbReference>
<dbReference type="FunFam" id="3.20.20.70:FF:000018">
    <property type="entry name" value="Probable transaldolase"/>
    <property type="match status" value="1"/>
</dbReference>
<sequence>MKIFIDTANVDEIREVASWGVLSGVTTNPSLVAESGRDFKELLAEIAGIVDGPISAEVMADDWEGMVEEARDLKKIHKNITIKVPMIEEGLKALGPLAKENIATNMTLIFSVNQALLAARAGATYVSPFLGRTDDIGGSGTELVKNIADIFKAHDIKTQIIAASPRYPKYTVECALAGAHIATIPYAVLKKMVKHPLTDIGLQMFKDDWNSMNK</sequence>
<dbReference type="GO" id="GO:0005975">
    <property type="term" value="P:carbohydrate metabolic process"/>
    <property type="evidence" value="ECO:0007669"/>
    <property type="project" value="InterPro"/>
</dbReference>
<proteinExistence type="inferred from homology"/>
<comment type="function">
    <text evidence="9">Transaldolase is important for the balance of metabolites in the pentose-phosphate pathway.</text>
</comment>
<evidence type="ECO:0000313" key="10">
    <source>
        <dbReference type="EMBL" id="TEB07837.1"/>
    </source>
</evidence>
<evidence type="ECO:0000256" key="3">
    <source>
        <dbReference type="ARBA" id="ARBA00005740"/>
    </source>
</evidence>
<dbReference type="SUPFAM" id="SSF51569">
    <property type="entry name" value="Aldolase"/>
    <property type="match status" value="1"/>
</dbReference>
<keyword evidence="6 9" id="KW-0570">Pentose shunt</keyword>
<dbReference type="GO" id="GO:0016832">
    <property type="term" value="F:aldehyde-lyase activity"/>
    <property type="evidence" value="ECO:0007669"/>
    <property type="project" value="InterPro"/>
</dbReference>
<dbReference type="UniPathway" id="UPA00115">
    <property type="reaction ID" value="UER00414"/>
</dbReference>
<feature type="active site" description="Schiff-base intermediate with substrate" evidence="9">
    <location>
        <position position="83"/>
    </location>
</feature>
<dbReference type="Proteomes" id="UP000298324">
    <property type="component" value="Unassembled WGS sequence"/>
</dbReference>
<dbReference type="NCBIfam" id="TIGR00875">
    <property type="entry name" value="fsa_talC_mipB"/>
    <property type="match status" value="1"/>
</dbReference>
<dbReference type="PANTHER" id="PTHR10683">
    <property type="entry name" value="TRANSALDOLASE"/>
    <property type="match status" value="1"/>
</dbReference>
<protein>
    <recommendedName>
        <fullName evidence="9">Probable transaldolase</fullName>
        <ecNumber evidence="9">2.2.1.2</ecNumber>
    </recommendedName>
</protein>
<comment type="similarity">
    <text evidence="3 9">Belongs to the transaldolase family. Type 3B subfamily.</text>
</comment>
<dbReference type="CDD" id="cd00956">
    <property type="entry name" value="Transaldolase_FSA"/>
    <property type="match status" value="1"/>
</dbReference>